<proteinExistence type="predicted"/>
<reference evidence="2 3" key="1">
    <citation type="submission" date="2019-11" db="EMBL/GenBank/DDBJ databases">
        <title>Terrilactibacillus tamarindus sp. nov. BCM23-1 isolated from bark of Tamarindus indica.</title>
        <authorList>
            <person name="Kingkaew E."/>
            <person name="Tanasupawat S."/>
        </authorList>
    </citation>
    <scope>NUCLEOTIDE SEQUENCE [LARGE SCALE GENOMIC DNA]</scope>
    <source>
        <strain evidence="2 3">BCM23-1</strain>
    </source>
</reference>
<protein>
    <submittedName>
        <fullName evidence="2">YitT family protein</fullName>
    </submittedName>
</protein>
<gene>
    <name evidence="2" type="ORF">GMB86_10575</name>
</gene>
<evidence type="ECO:0000313" key="3">
    <source>
        <dbReference type="Proteomes" id="UP000440978"/>
    </source>
</evidence>
<sequence>MNFGIALMITASLGSAPWDVFHIGLFQKLGLTIGTWSIIVGLFILGLTAILKKERPQIGAFANMFIGGVMLDFFLSLPFMKTPSLLSDQIIMLSIALAFNGIGISIYISAKRGAGPRDTLMLYLTEVTGLKLSTTRRLMELLVLIIGWFLGGPVSVGTILFGLFIGSVVGKILPICENIVKHILRRGAHIENIHKRPIRANHYDGFR</sequence>
<dbReference type="InterPro" id="IPR038750">
    <property type="entry name" value="YczE/YyaS-like"/>
</dbReference>
<feature type="transmembrane region" description="Helical" evidence="1">
    <location>
        <begin position="58"/>
        <end position="77"/>
    </location>
</feature>
<accession>A0A6N8CQG3</accession>
<dbReference type="PANTHER" id="PTHR40078:SF1">
    <property type="entry name" value="INTEGRAL MEMBRANE PROTEIN"/>
    <property type="match status" value="1"/>
</dbReference>
<keyword evidence="1" id="KW-0812">Transmembrane</keyword>
<keyword evidence="3" id="KW-1185">Reference proteome</keyword>
<dbReference type="AlphaFoldDB" id="A0A6N8CQG3"/>
<name>A0A6N8CQG3_9BACI</name>
<evidence type="ECO:0000313" key="2">
    <source>
        <dbReference type="EMBL" id="MTT32449.1"/>
    </source>
</evidence>
<dbReference type="EMBL" id="WNHB01000016">
    <property type="protein sequence ID" value="MTT32449.1"/>
    <property type="molecule type" value="Genomic_DNA"/>
</dbReference>
<feature type="transmembrane region" description="Helical" evidence="1">
    <location>
        <begin position="141"/>
        <end position="165"/>
    </location>
</feature>
<keyword evidence="1" id="KW-0472">Membrane</keyword>
<dbReference type="OrthoDB" id="154912at2"/>
<evidence type="ECO:0000256" key="1">
    <source>
        <dbReference type="SAM" id="Phobius"/>
    </source>
</evidence>
<dbReference type="Pfam" id="PF19700">
    <property type="entry name" value="DUF6198"/>
    <property type="match status" value="1"/>
</dbReference>
<dbReference type="PANTHER" id="PTHR40078">
    <property type="entry name" value="INTEGRAL MEMBRANE PROTEIN-RELATED"/>
    <property type="match status" value="1"/>
</dbReference>
<feature type="transmembrane region" description="Helical" evidence="1">
    <location>
        <begin position="33"/>
        <end position="51"/>
    </location>
</feature>
<comment type="caution">
    <text evidence="2">The sequence shown here is derived from an EMBL/GenBank/DDBJ whole genome shotgun (WGS) entry which is preliminary data.</text>
</comment>
<keyword evidence="1" id="KW-1133">Transmembrane helix</keyword>
<feature type="transmembrane region" description="Helical" evidence="1">
    <location>
        <begin position="89"/>
        <end position="110"/>
    </location>
</feature>
<organism evidence="2 3">
    <name type="scientific">Terrilactibacillus tamarindi</name>
    <dbReference type="NCBI Taxonomy" id="2599694"/>
    <lineage>
        <taxon>Bacteria</taxon>
        <taxon>Bacillati</taxon>
        <taxon>Bacillota</taxon>
        <taxon>Bacilli</taxon>
        <taxon>Bacillales</taxon>
        <taxon>Bacillaceae</taxon>
        <taxon>Terrilactibacillus</taxon>
    </lineage>
</organism>
<dbReference type="Proteomes" id="UP000440978">
    <property type="component" value="Unassembled WGS sequence"/>
</dbReference>